<dbReference type="RefSeq" id="WP_136774945.1">
    <property type="nucleotide sequence ID" value="NZ_CP156074.1"/>
</dbReference>
<name>A0A4U0PBE6_9NEIS</name>
<keyword evidence="4" id="KW-1185">Reference proteome</keyword>
<organism evidence="3 4">
    <name type="scientific">Chitiniphilus eburneus</name>
    <dbReference type="NCBI Taxonomy" id="2571148"/>
    <lineage>
        <taxon>Bacteria</taxon>
        <taxon>Pseudomonadati</taxon>
        <taxon>Pseudomonadota</taxon>
        <taxon>Betaproteobacteria</taxon>
        <taxon>Neisseriales</taxon>
        <taxon>Chitinibacteraceae</taxon>
        <taxon>Chitiniphilus</taxon>
    </lineage>
</organism>
<feature type="compositionally biased region" description="Basic residues" evidence="1">
    <location>
        <begin position="90"/>
        <end position="99"/>
    </location>
</feature>
<feature type="signal peptide" evidence="2">
    <location>
        <begin position="1"/>
        <end position="21"/>
    </location>
</feature>
<dbReference type="AlphaFoldDB" id="A0A4U0PBE6"/>
<gene>
    <name evidence="3" type="ORF">FAZ21_18655</name>
</gene>
<feature type="region of interest" description="Disordered" evidence="1">
    <location>
        <begin position="88"/>
        <end position="111"/>
    </location>
</feature>
<evidence type="ECO:0000313" key="3">
    <source>
        <dbReference type="EMBL" id="TJZ65003.1"/>
    </source>
</evidence>
<evidence type="ECO:0000313" key="4">
    <source>
        <dbReference type="Proteomes" id="UP000310016"/>
    </source>
</evidence>
<evidence type="ECO:0000256" key="1">
    <source>
        <dbReference type="SAM" id="MobiDB-lite"/>
    </source>
</evidence>
<accession>A0A4U0PBE6</accession>
<evidence type="ECO:0000256" key="2">
    <source>
        <dbReference type="SAM" id="SignalP"/>
    </source>
</evidence>
<dbReference type="Proteomes" id="UP000310016">
    <property type="component" value="Unassembled WGS sequence"/>
</dbReference>
<dbReference type="InterPro" id="IPR019638">
    <property type="entry name" value="DUF2502"/>
</dbReference>
<reference evidence="3 4" key="1">
    <citation type="submission" date="2019-04" db="EMBL/GenBank/DDBJ databases">
        <title>Chitiniphilus eburnea sp. nov., a novel chitinolytic bacterium isolated from aquaculture sludge.</title>
        <authorList>
            <person name="Sheng M."/>
        </authorList>
    </citation>
    <scope>NUCLEOTIDE SEQUENCE [LARGE SCALE GENOMIC DNA]</scope>
    <source>
        <strain evidence="3 4">HX-2-15</strain>
    </source>
</reference>
<sequence>MRKSLLIAAIIALPACFQAQAADVNVSISAPGVSIQIGDRDQRGYYWDGYDWREPRWWHDHQGRHVGERHPKGDYWDGHRWRDQKWWNDHHHHPHKKPGHCPPGQAKKGNC</sequence>
<feature type="chain" id="PRO_5020801383" evidence="2">
    <location>
        <begin position="22"/>
        <end position="111"/>
    </location>
</feature>
<dbReference type="Pfam" id="PF10697">
    <property type="entry name" value="DUF2502"/>
    <property type="match status" value="1"/>
</dbReference>
<proteinExistence type="predicted"/>
<keyword evidence="2" id="KW-0732">Signal</keyword>
<dbReference type="OrthoDB" id="9180720at2"/>
<protein>
    <submittedName>
        <fullName evidence="3">DUF2502 domain-containing protein</fullName>
    </submittedName>
</protein>
<comment type="caution">
    <text evidence="3">The sequence shown here is derived from an EMBL/GenBank/DDBJ whole genome shotgun (WGS) entry which is preliminary data.</text>
</comment>
<dbReference type="EMBL" id="SUMF01000041">
    <property type="protein sequence ID" value="TJZ65003.1"/>
    <property type="molecule type" value="Genomic_DNA"/>
</dbReference>